<dbReference type="PANTHER" id="PTHR24340">
    <property type="entry name" value="HOMEOBOX PROTEIN NKX"/>
    <property type="match status" value="1"/>
</dbReference>
<dbReference type="FunFam" id="1.10.10.60:FF:000723">
    <property type="entry name" value="Vent homeobox 2"/>
    <property type="match status" value="1"/>
</dbReference>
<accession>Q95WT5</accession>
<feature type="compositionally biased region" description="Basic and acidic residues" evidence="8">
    <location>
        <begin position="134"/>
        <end position="146"/>
    </location>
</feature>
<dbReference type="InterPro" id="IPR020479">
    <property type="entry name" value="HD_metazoa"/>
</dbReference>
<evidence type="ECO:0000256" key="8">
    <source>
        <dbReference type="SAM" id="MobiDB-lite"/>
    </source>
</evidence>
<dbReference type="Gene3D" id="1.10.10.60">
    <property type="entry name" value="Homeodomain-like"/>
    <property type="match status" value="1"/>
</dbReference>
<sequence length="309" mass="34560">MLFDQNRGQTNFPAKLREIQVEQNAMTLQRGFDLGFAPPTKHHSGVGTLHYRPASSGPVTGEHERRDFTTGTTHRAPSVAHAGRGAHGTGTVSLKRPWESASDCEEDQARQPDREGHNAPKDAEKNRNKFSPKSSEKADSTDRDASSDGDDSGDDKTSTKNKARTAFAGYQVFQLEKRFQTQKYLAAAERQELAQRIGLTDTQVKTWFQNRRMKWKRQQQEAQTQALSMSPHGYAGTGPLLTDPRAPYTPLFRGHPQREPLPPSLLLQQACLQHPRCQVTCFPVRHPTGDTPDVLFHCVVPHNPLPVRL</sequence>
<dbReference type="PROSITE" id="PS50071">
    <property type="entry name" value="HOMEOBOX_2"/>
    <property type="match status" value="1"/>
</dbReference>
<feature type="compositionally biased region" description="Basic and acidic residues" evidence="8">
    <location>
        <begin position="107"/>
        <end position="127"/>
    </location>
</feature>
<dbReference type="CDD" id="cd00086">
    <property type="entry name" value="homeodomain"/>
    <property type="match status" value="1"/>
</dbReference>
<dbReference type="PRINTS" id="PR00024">
    <property type="entry name" value="HOMEOBOX"/>
</dbReference>
<dbReference type="InterPro" id="IPR017970">
    <property type="entry name" value="Homeobox_CS"/>
</dbReference>
<dbReference type="InterPro" id="IPR050394">
    <property type="entry name" value="Homeobox_NK-like"/>
</dbReference>
<dbReference type="SUPFAM" id="SSF46689">
    <property type="entry name" value="Homeodomain-like"/>
    <property type="match status" value="1"/>
</dbReference>
<dbReference type="PANTHER" id="PTHR24340:SF41">
    <property type="entry name" value="MUSCLE-SPECIFIC HOMEOBOX PROTEIN TINMAN-RELATED"/>
    <property type="match status" value="1"/>
</dbReference>
<evidence type="ECO:0000256" key="1">
    <source>
        <dbReference type="ARBA" id="ARBA00004123"/>
    </source>
</evidence>
<dbReference type="SMART" id="SM00389">
    <property type="entry name" value="HOX"/>
    <property type="match status" value="1"/>
</dbReference>
<evidence type="ECO:0000259" key="9">
    <source>
        <dbReference type="PROSITE" id="PS50071"/>
    </source>
</evidence>
<dbReference type="GO" id="GO:0003677">
    <property type="term" value="F:DNA binding"/>
    <property type="evidence" value="ECO:0007669"/>
    <property type="project" value="UniProtKB-UniRule"/>
</dbReference>
<evidence type="ECO:0000256" key="5">
    <source>
        <dbReference type="ARBA" id="ARBA00023242"/>
    </source>
</evidence>
<keyword evidence="5 6" id="KW-0539">Nucleus</keyword>
<dbReference type="Pfam" id="PF00046">
    <property type="entry name" value="Homeodomain"/>
    <property type="match status" value="1"/>
</dbReference>
<evidence type="ECO:0000256" key="4">
    <source>
        <dbReference type="ARBA" id="ARBA00023155"/>
    </source>
</evidence>
<evidence type="ECO:0000256" key="6">
    <source>
        <dbReference type="PROSITE-ProRule" id="PRU00108"/>
    </source>
</evidence>
<feature type="domain" description="Homeobox" evidence="9">
    <location>
        <begin position="158"/>
        <end position="218"/>
    </location>
</feature>
<evidence type="ECO:0000313" key="10">
    <source>
        <dbReference type="EMBL" id="AAL09323.1"/>
    </source>
</evidence>
<name>Q95WT5_BRAFL</name>
<dbReference type="InterPro" id="IPR001356">
    <property type="entry name" value="HD"/>
</dbReference>
<comment type="subcellular location">
    <subcellularLocation>
        <location evidence="1 6 7">Nucleus</location>
    </subcellularLocation>
</comment>
<dbReference type="GO" id="GO:0005634">
    <property type="term" value="C:nucleus"/>
    <property type="evidence" value="ECO:0007669"/>
    <property type="project" value="UniProtKB-SubCell"/>
</dbReference>
<keyword evidence="4 6" id="KW-0371">Homeobox</keyword>
<keyword evidence="3 6" id="KW-0238">DNA-binding</keyword>
<protein>
    <submittedName>
        <fullName evidence="10">Homeobox Hx</fullName>
    </submittedName>
</protein>
<evidence type="ECO:0000256" key="7">
    <source>
        <dbReference type="RuleBase" id="RU000682"/>
    </source>
</evidence>
<dbReference type="AlphaFoldDB" id="Q95WT5"/>
<dbReference type="EMBL" id="AF303216">
    <property type="protein sequence ID" value="AAL09323.1"/>
    <property type="molecule type" value="mRNA"/>
</dbReference>
<dbReference type="GO" id="GO:0000981">
    <property type="term" value="F:DNA-binding transcription factor activity, RNA polymerase II-specific"/>
    <property type="evidence" value="ECO:0007669"/>
    <property type="project" value="InterPro"/>
</dbReference>
<dbReference type="InterPro" id="IPR000047">
    <property type="entry name" value="HTH_motif"/>
</dbReference>
<proteinExistence type="evidence at transcript level"/>
<feature type="region of interest" description="Disordered" evidence="8">
    <location>
        <begin position="43"/>
        <end position="160"/>
    </location>
</feature>
<organism evidence="10">
    <name type="scientific">Branchiostoma floridae</name>
    <name type="common">Florida lancelet</name>
    <name type="synonym">Amphioxus</name>
    <dbReference type="NCBI Taxonomy" id="7739"/>
    <lineage>
        <taxon>Eukaryota</taxon>
        <taxon>Metazoa</taxon>
        <taxon>Chordata</taxon>
        <taxon>Cephalochordata</taxon>
        <taxon>Leptocardii</taxon>
        <taxon>Amphioxiformes</taxon>
        <taxon>Branchiostomatidae</taxon>
        <taxon>Branchiostoma</taxon>
    </lineage>
</organism>
<feature type="DNA-binding region" description="Homeobox" evidence="6">
    <location>
        <begin position="160"/>
        <end position="219"/>
    </location>
</feature>
<dbReference type="PROSITE" id="PS00027">
    <property type="entry name" value="HOMEOBOX_1"/>
    <property type="match status" value="1"/>
</dbReference>
<evidence type="ECO:0000256" key="3">
    <source>
        <dbReference type="ARBA" id="ARBA00023125"/>
    </source>
</evidence>
<reference evidence="10" key="1">
    <citation type="submission" date="2000-09" db="EMBL/GenBank/DDBJ databases">
        <title>A novel homeobox gene in amphioxus.</title>
        <authorList>
            <person name="Kozmik Z."/>
            <person name="Vlcek C."/>
        </authorList>
    </citation>
    <scope>NUCLEOTIDE SEQUENCE</scope>
</reference>
<keyword evidence="2" id="KW-0217">Developmental protein</keyword>
<evidence type="ECO:0000256" key="2">
    <source>
        <dbReference type="ARBA" id="ARBA00022473"/>
    </source>
</evidence>
<dbReference type="InterPro" id="IPR009057">
    <property type="entry name" value="Homeodomain-like_sf"/>
</dbReference>
<dbReference type="PRINTS" id="PR00031">
    <property type="entry name" value="HTHREPRESSR"/>
</dbReference>